<reference evidence="2" key="2">
    <citation type="journal article" date="2020" name="Nat. Commun.">
        <title>Large-scale genome sequencing of mycorrhizal fungi provides insights into the early evolution of symbiotic traits.</title>
        <authorList>
            <person name="Miyauchi S."/>
            <person name="Kiss E."/>
            <person name="Kuo A."/>
            <person name="Drula E."/>
            <person name="Kohler A."/>
            <person name="Sanchez-Garcia M."/>
            <person name="Morin E."/>
            <person name="Andreopoulos B."/>
            <person name="Barry K.W."/>
            <person name="Bonito G."/>
            <person name="Buee M."/>
            <person name="Carver A."/>
            <person name="Chen C."/>
            <person name="Cichocki N."/>
            <person name="Clum A."/>
            <person name="Culley D."/>
            <person name="Crous P.W."/>
            <person name="Fauchery L."/>
            <person name="Girlanda M."/>
            <person name="Hayes R.D."/>
            <person name="Keri Z."/>
            <person name="LaButti K."/>
            <person name="Lipzen A."/>
            <person name="Lombard V."/>
            <person name="Magnuson J."/>
            <person name="Maillard F."/>
            <person name="Murat C."/>
            <person name="Nolan M."/>
            <person name="Ohm R.A."/>
            <person name="Pangilinan J."/>
            <person name="Pereira M.F."/>
            <person name="Perotto S."/>
            <person name="Peter M."/>
            <person name="Pfister S."/>
            <person name="Riley R."/>
            <person name="Sitrit Y."/>
            <person name="Stielow J.B."/>
            <person name="Szollosi G."/>
            <person name="Zifcakova L."/>
            <person name="Stursova M."/>
            <person name="Spatafora J.W."/>
            <person name="Tedersoo L."/>
            <person name="Vaario L.M."/>
            <person name="Yamada A."/>
            <person name="Yan M."/>
            <person name="Wang P."/>
            <person name="Xu J."/>
            <person name="Bruns T."/>
            <person name="Baldrian P."/>
            <person name="Vilgalys R."/>
            <person name="Dunand C."/>
            <person name="Henrissat B."/>
            <person name="Grigoriev I.V."/>
            <person name="Hibbett D."/>
            <person name="Nagy L.G."/>
            <person name="Martin F.M."/>
        </authorList>
    </citation>
    <scope>NUCLEOTIDE SEQUENCE</scope>
    <source>
        <strain evidence="2">BED1</strain>
    </source>
</reference>
<organism evidence="2 3">
    <name type="scientific">Boletus edulis BED1</name>
    <dbReference type="NCBI Taxonomy" id="1328754"/>
    <lineage>
        <taxon>Eukaryota</taxon>
        <taxon>Fungi</taxon>
        <taxon>Dikarya</taxon>
        <taxon>Basidiomycota</taxon>
        <taxon>Agaricomycotina</taxon>
        <taxon>Agaricomycetes</taxon>
        <taxon>Agaricomycetidae</taxon>
        <taxon>Boletales</taxon>
        <taxon>Boletineae</taxon>
        <taxon>Boletaceae</taxon>
        <taxon>Boletoideae</taxon>
        <taxon>Boletus</taxon>
    </lineage>
</organism>
<evidence type="ECO:0000313" key="3">
    <source>
        <dbReference type="Proteomes" id="UP001194468"/>
    </source>
</evidence>
<gene>
    <name evidence="2" type="ORF">L210DRAFT_2211356</name>
</gene>
<evidence type="ECO:0000313" key="2">
    <source>
        <dbReference type="EMBL" id="KAF8439337.1"/>
    </source>
</evidence>
<sequence>MPIPTFTTYEVHKQRPTRQYKIALFFEDDMAGSKLPHDEAQTAIFRGCARLNMAMKVKRIAGDAAQRWEDKVLKEDDILDAAFRGPLPNLIIPPLPVALEEMQKHLEGRRPMMPSDIHSPFDQAGSSHWAIWITDEHDPRIPSYFDLGDPNTFWWMDMEEADTKMCTSNNEDSEDDRPAISDLQAAGKQRESTTASEPDPSIGSWRSKRSRVDPPSGDDGDHLYKYVPKCDSCNDRGWVCRTVGSGFACTPCKIRKHRCSARGESSVVKRSDDSIITPVKKKSRIIPEISIIEMLRSQVVAGTSGEEMTPILTEGTATGSVTCLPSKPRRGF</sequence>
<reference evidence="2" key="1">
    <citation type="submission" date="2019-10" db="EMBL/GenBank/DDBJ databases">
        <authorList>
            <consortium name="DOE Joint Genome Institute"/>
            <person name="Kuo A."/>
            <person name="Miyauchi S."/>
            <person name="Kiss E."/>
            <person name="Drula E."/>
            <person name="Kohler A."/>
            <person name="Sanchez-Garcia M."/>
            <person name="Andreopoulos B."/>
            <person name="Barry K.W."/>
            <person name="Bonito G."/>
            <person name="Buee M."/>
            <person name="Carver A."/>
            <person name="Chen C."/>
            <person name="Cichocki N."/>
            <person name="Clum A."/>
            <person name="Culley D."/>
            <person name="Crous P.W."/>
            <person name="Fauchery L."/>
            <person name="Girlanda M."/>
            <person name="Hayes R."/>
            <person name="Keri Z."/>
            <person name="LaButti K."/>
            <person name="Lipzen A."/>
            <person name="Lombard V."/>
            <person name="Magnuson J."/>
            <person name="Maillard F."/>
            <person name="Morin E."/>
            <person name="Murat C."/>
            <person name="Nolan M."/>
            <person name="Ohm R."/>
            <person name="Pangilinan J."/>
            <person name="Pereira M."/>
            <person name="Perotto S."/>
            <person name="Peter M."/>
            <person name="Riley R."/>
            <person name="Sitrit Y."/>
            <person name="Stielow B."/>
            <person name="Szollosi G."/>
            <person name="Zifcakova L."/>
            <person name="Stursova M."/>
            <person name="Spatafora J.W."/>
            <person name="Tedersoo L."/>
            <person name="Vaario L.-M."/>
            <person name="Yamada A."/>
            <person name="Yan M."/>
            <person name="Wang P."/>
            <person name="Xu J."/>
            <person name="Bruns T."/>
            <person name="Baldrian P."/>
            <person name="Vilgalys R."/>
            <person name="Henrissat B."/>
            <person name="Grigoriev I.V."/>
            <person name="Hibbett D."/>
            <person name="Nagy L.G."/>
            <person name="Martin F.M."/>
        </authorList>
    </citation>
    <scope>NUCLEOTIDE SEQUENCE</scope>
    <source>
        <strain evidence="2">BED1</strain>
    </source>
</reference>
<protein>
    <submittedName>
        <fullName evidence="2">Uncharacterized protein</fullName>
    </submittedName>
</protein>
<comment type="caution">
    <text evidence="2">The sequence shown here is derived from an EMBL/GenBank/DDBJ whole genome shotgun (WGS) entry which is preliminary data.</text>
</comment>
<dbReference type="Proteomes" id="UP001194468">
    <property type="component" value="Unassembled WGS sequence"/>
</dbReference>
<evidence type="ECO:0000256" key="1">
    <source>
        <dbReference type="SAM" id="MobiDB-lite"/>
    </source>
</evidence>
<feature type="region of interest" description="Disordered" evidence="1">
    <location>
        <begin position="185"/>
        <end position="220"/>
    </location>
</feature>
<dbReference type="AlphaFoldDB" id="A0AAD4BT54"/>
<proteinExistence type="predicted"/>
<keyword evidence="3" id="KW-1185">Reference proteome</keyword>
<accession>A0AAD4BT54</accession>
<dbReference type="EMBL" id="WHUW01000014">
    <property type="protein sequence ID" value="KAF8439337.1"/>
    <property type="molecule type" value="Genomic_DNA"/>
</dbReference>
<name>A0AAD4BT54_BOLED</name>